<evidence type="ECO:0000259" key="6">
    <source>
        <dbReference type="Pfam" id="PF01343"/>
    </source>
</evidence>
<evidence type="ECO:0000313" key="8">
    <source>
        <dbReference type="Proteomes" id="UP000187408"/>
    </source>
</evidence>
<dbReference type="PANTHER" id="PTHR42987:SF7">
    <property type="entry name" value="SIGNAL PEPTIDE PEPTIDASE SPPA-RELATED"/>
    <property type="match status" value="1"/>
</dbReference>
<reference evidence="7 8" key="1">
    <citation type="submission" date="2016-10" db="EMBL/GenBank/DDBJ databases">
        <title>Genome sequence of a sulfur-reducing bacterium Desulfurobacterium indicum K6013.</title>
        <authorList>
            <person name="Cao J."/>
            <person name="Shao Z."/>
            <person name="Alain K."/>
            <person name="Jebbar M."/>
        </authorList>
    </citation>
    <scope>NUCLEOTIDE SEQUENCE [LARGE SCALE GENOMIC DNA]</scope>
    <source>
        <strain evidence="7 8">K6013</strain>
    </source>
</reference>
<name>A0A1R1MN45_9BACT</name>
<dbReference type="Proteomes" id="UP000187408">
    <property type="component" value="Unassembled WGS sequence"/>
</dbReference>
<feature type="transmembrane region" description="Helical" evidence="5">
    <location>
        <begin position="7"/>
        <end position="28"/>
    </location>
</feature>
<dbReference type="GO" id="GO:0004176">
    <property type="term" value="F:ATP-dependent peptidase activity"/>
    <property type="evidence" value="ECO:0007669"/>
    <property type="project" value="InterPro"/>
</dbReference>
<keyword evidence="5" id="KW-0472">Membrane</keyword>
<dbReference type="InterPro" id="IPR029045">
    <property type="entry name" value="ClpP/crotonase-like_dom_sf"/>
</dbReference>
<keyword evidence="3" id="KW-0378">Hydrolase</keyword>
<protein>
    <submittedName>
        <fullName evidence="7">S49 family peptidase</fullName>
    </submittedName>
</protein>
<keyword evidence="8" id="KW-1185">Reference proteome</keyword>
<dbReference type="CDD" id="cd07023">
    <property type="entry name" value="S49_Sppa_N_C"/>
    <property type="match status" value="1"/>
</dbReference>
<keyword evidence="5" id="KW-1133">Transmembrane helix</keyword>
<dbReference type="InterPro" id="IPR004635">
    <property type="entry name" value="Pept_S49_SppA"/>
</dbReference>
<dbReference type="STRING" id="1914305.BLW93_00775"/>
<keyword evidence="4" id="KW-0720">Serine protease</keyword>
<evidence type="ECO:0000256" key="5">
    <source>
        <dbReference type="SAM" id="Phobius"/>
    </source>
</evidence>
<organism evidence="7 8">
    <name type="scientific">Desulfurobacterium indicum</name>
    <dbReference type="NCBI Taxonomy" id="1914305"/>
    <lineage>
        <taxon>Bacteria</taxon>
        <taxon>Pseudomonadati</taxon>
        <taxon>Aquificota</taxon>
        <taxon>Aquificia</taxon>
        <taxon>Desulfurobacteriales</taxon>
        <taxon>Desulfurobacteriaceae</taxon>
        <taxon>Desulfurobacterium</taxon>
    </lineage>
</organism>
<proteinExistence type="inferred from homology"/>
<keyword evidence="2" id="KW-0645">Protease</keyword>
<dbReference type="PANTHER" id="PTHR42987">
    <property type="entry name" value="PEPTIDASE S49"/>
    <property type="match status" value="1"/>
</dbReference>
<sequence>MRKFQKFLTMLGAVSLLIIFFSLIRFFFSTGIPSHKGIAILRVKGVITETDYYIKELEKLSKNKNVKAIVLRVDSPGGAVVPCQELYDEILRVKKKKPIVVSMGSVAASGGLYISVAANKIVADPATITGSIGVIMQTMNFRKLADKIGIKVVTIKSGPHKDLLNPFKKVDPGDVAIVQNVINDTYQQFLEVVSKGRHIPIDKLKPIADGRIFSGREAQKLGLVDELGDLHKAVSVARKLAHSPDAKPFEVKKEQPFIDKILGGQASIFFDKISSILKGEIEKKNLMYLY</sequence>
<dbReference type="AlphaFoldDB" id="A0A1R1MN45"/>
<evidence type="ECO:0000256" key="4">
    <source>
        <dbReference type="ARBA" id="ARBA00022825"/>
    </source>
</evidence>
<dbReference type="GO" id="GO:0006508">
    <property type="term" value="P:proteolysis"/>
    <property type="evidence" value="ECO:0007669"/>
    <property type="project" value="UniProtKB-KW"/>
</dbReference>
<dbReference type="RefSeq" id="WP_076712207.1">
    <property type="nucleotide sequence ID" value="NZ_MOEN01000002.1"/>
</dbReference>
<dbReference type="GO" id="GO:0004252">
    <property type="term" value="F:serine-type endopeptidase activity"/>
    <property type="evidence" value="ECO:0007669"/>
    <property type="project" value="InterPro"/>
</dbReference>
<comment type="caution">
    <text evidence="7">The sequence shown here is derived from an EMBL/GenBank/DDBJ whole genome shotgun (WGS) entry which is preliminary data.</text>
</comment>
<dbReference type="InterPro" id="IPR002142">
    <property type="entry name" value="Peptidase_S49"/>
</dbReference>
<dbReference type="EMBL" id="MOEN01000002">
    <property type="protein sequence ID" value="OMH41235.1"/>
    <property type="molecule type" value="Genomic_DNA"/>
</dbReference>
<gene>
    <name evidence="7" type="ORF">BLW93_00775</name>
</gene>
<keyword evidence="5" id="KW-0812">Transmembrane</keyword>
<dbReference type="Gene3D" id="3.90.226.10">
    <property type="entry name" value="2-enoyl-CoA Hydratase, Chain A, domain 1"/>
    <property type="match status" value="2"/>
</dbReference>
<dbReference type="Pfam" id="PF01343">
    <property type="entry name" value="Peptidase_S49"/>
    <property type="match status" value="1"/>
</dbReference>
<evidence type="ECO:0000256" key="3">
    <source>
        <dbReference type="ARBA" id="ARBA00022801"/>
    </source>
</evidence>
<accession>A0A1R1MN45</accession>
<dbReference type="SUPFAM" id="SSF52096">
    <property type="entry name" value="ClpP/crotonase"/>
    <property type="match status" value="1"/>
</dbReference>
<feature type="domain" description="Peptidase S49" evidence="6">
    <location>
        <begin position="93"/>
        <end position="241"/>
    </location>
</feature>
<evidence type="ECO:0000256" key="1">
    <source>
        <dbReference type="ARBA" id="ARBA00008683"/>
    </source>
</evidence>
<dbReference type="NCBIfam" id="TIGR00706">
    <property type="entry name" value="SppA_dom"/>
    <property type="match status" value="1"/>
</dbReference>
<dbReference type="OrthoDB" id="9764363at2"/>
<comment type="similarity">
    <text evidence="1">Belongs to the peptidase S49 family.</text>
</comment>
<evidence type="ECO:0000256" key="2">
    <source>
        <dbReference type="ARBA" id="ARBA00022670"/>
    </source>
</evidence>
<evidence type="ECO:0000313" key="7">
    <source>
        <dbReference type="EMBL" id="OMH41235.1"/>
    </source>
</evidence>
<dbReference type="PRINTS" id="PR00127">
    <property type="entry name" value="CLPPROTEASEP"/>
</dbReference>
<dbReference type="InterPro" id="IPR001907">
    <property type="entry name" value="ClpP"/>
</dbReference>
<dbReference type="InterPro" id="IPR047272">
    <property type="entry name" value="S49_SppA_C"/>
</dbReference>